<dbReference type="EMBL" id="JBHTLR010000029">
    <property type="protein sequence ID" value="MFD1218240.1"/>
    <property type="molecule type" value="Genomic_DNA"/>
</dbReference>
<proteinExistence type="predicted"/>
<evidence type="ECO:0000313" key="2">
    <source>
        <dbReference type="Proteomes" id="UP001597264"/>
    </source>
</evidence>
<dbReference type="InterPro" id="IPR013324">
    <property type="entry name" value="RNA_pol_sigma_r3/r4-like"/>
</dbReference>
<reference evidence="2" key="1">
    <citation type="journal article" date="2019" name="Int. J. Syst. Evol. Microbiol.">
        <title>The Global Catalogue of Microorganisms (GCM) 10K type strain sequencing project: providing services to taxonomists for standard genome sequencing and annotation.</title>
        <authorList>
            <consortium name="The Broad Institute Genomics Platform"/>
            <consortium name="The Broad Institute Genome Sequencing Center for Infectious Disease"/>
            <person name="Wu L."/>
            <person name="Ma J."/>
        </authorList>
    </citation>
    <scope>NUCLEOTIDE SEQUENCE [LARGE SCALE GENOMIC DNA]</scope>
    <source>
        <strain evidence="2">CCUG 54356</strain>
    </source>
</reference>
<dbReference type="InterPro" id="IPR036388">
    <property type="entry name" value="WH-like_DNA-bd_sf"/>
</dbReference>
<evidence type="ECO:0000313" key="1">
    <source>
        <dbReference type="EMBL" id="MFD1218240.1"/>
    </source>
</evidence>
<dbReference type="Proteomes" id="UP001597264">
    <property type="component" value="Unassembled WGS sequence"/>
</dbReference>
<gene>
    <name evidence="1" type="ORF">ACFQ2X_16685</name>
</gene>
<name>A0ABW3UCE1_9GAMM</name>
<protein>
    <submittedName>
        <fullName evidence="1">Sigma-70 family RNA polymerase sigma factor</fullName>
    </submittedName>
</protein>
<comment type="caution">
    <text evidence="1">The sequence shown here is derived from an EMBL/GenBank/DDBJ whole genome shotgun (WGS) entry which is preliminary data.</text>
</comment>
<accession>A0ABW3UCE1</accession>
<dbReference type="RefSeq" id="WP_230434816.1">
    <property type="nucleotide sequence ID" value="NZ_CP087715.1"/>
</dbReference>
<organism evidence="1 2">
    <name type="scientific">Microbulbifer celer</name>
    <dbReference type="NCBI Taxonomy" id="435905"/>
    <lineage>
        <taxon>Bacteria</taxon>
        <taxon>Pseudomonadati</taxon>
        <taxon>Pseudomonadota</taxon>
        <taxon>Gammaproteobacteria</taxon>
        <taxon>Cellvibrionales</taxon>
        <taxon>Microbulbiferaceae</taxon>
        <taxon>Microbulbifer</taxon>
    </lineage>
</organism>
<keyword evidence="2" id="KW-1185">Reference proteome</keyword>
<dbReference type="Gene3D" id="1.10.10.10">
    <property type="entry name" value="Winged helix-like DNA-binding domain superfamily/Winged helix DNA-binding domain"/>
    <property type="match status" value="1"/>
</dbReference>
<sequence length="234" mass="27279">MYADKLYGLTDEALLNHYHQTRNLNAFKLLYKRHNNQLFRYCIQISQARGCQLLEDLWREILEAPPKLSGRRLNNWFYIQINRRLQCGEFSGDRDYKQGKKIDAELKQQIQTALKDTVFNAVQKLPRPHRNIFLLHRECRLSLATIADIERLSLKECRDLLHSAFELIETTLHGSPHKPWKTELAENLDCAAQLPVEDTDIGIWERIKEKVRVWSAPPVAGREDHPVGGTEKIA</sequence>
<dbReference type="SUPFAM" id="SSF88659">
    <property type="entry name" value="Sigma3 and sigma4 domains of RNA polymerase sigma factors"/>
    <property type="match status" value="1"/>
</dbReference>